<dbReference type="InterPro" id="IPR003171">
    <property type="entry name" value="Mehydrof_redctse-like"/>
</dbReference>
<evidence type="ECO:0000256" key="6">
    <source>
        <dbReference type="ARBA" id="ARBA00022827"/>
    </source>
</evidence>
<evidence type="ECO:0000256" key="7">
    <source>
        <dbReference type="ARBA" id="ARBA00023002"/>
    </source>
</evidence>
<evidence type="ECO:0000256" key="3">
    <source>
        <dbReference type="ARBA" id="ARBA00022603"/>
    </source>
</evidence>
<dbReference type="SUPFAM" id="SSF82282">
    <property type="entry name" value="Homocysteine S-methyltransferase"/>
    <property type="match status" value="1"/>
</dbReference>
<dbReference type="PANTHER" id="PTHR11103">
    <property type="entry name" value="SLR1189 PROTEIN"/>
    <property type="match status" value="1"/>
</dbReference>
<dbReference type="PANTHER" id="PTHR11103:SF18">
    <property type="entry name" value="SLR1189 PROTEIN"/>
    <property type="match status" value="1"/>
</dbReference>
<dbReference type="Pfam" id="PF02219">
    <property type="entry name" value="MTHFR"/>
    <property type="match status" value="1"/>
</dbReference>
<dbReference type="SUPFAM" id="SSF51730">
    <property type="entry name" value="FAD-linked oxidoreductase"/>
    <property type="match status" value="1"/>
</dbReference>
<evidence type="ECO:0000313" key="9">
    <source>
        <dbReference type="EMBL" id="CAB4686441.1"/>
    </source>
</evidence>
<dbReference type="GO" id="GO:0008168">
    <property type="term" value="F:methyltransferase activity"/>
    <property type="evidence" value="ECO:0007669"/>
    <property type="project" value="UniProtKB-KW"/>
</dbReference>
<comment type="cofactor">
    <cofactor evidence="1">
        <name>FAD</name>
        <dbReference type="ChEBI" id="CHEBI:57692"/>
    </cofactor>
</comment>
<keyword evidence="7" id="KW-0560">Oxidoreductase</keyword>
<keyword evidence="4" id="KW-0285">Flavoprotein</keyword>
<accession>A0A6J6NIB0</accession>
<gene>
    <name evidence="9" type="ORF">UFOPK2399_00385</name>
</gene>
<evidence type="ECO:0000256" key="2">
    <source>
        <dbReference type="ARBA" id="ARBA00004777"/>
    </source>
</evidence>
<dbReference type="GO" id="GO:0032259">
    <property type="term" value="P:methylation"/>
    <property type="evidence" value="ECO:0007669"/>
    <property type="project" value="UniProtKB-KW"/>
</dbReference>
<dbReference type="InterPro" id="IPR029041">
    <property type="entry name" value="FAD-linked_oxidoreductase-like"/>
</dbReference>
<dbReference type="UniPathway" id="UPA00193"/>
<dbReference type="Gene3D" id="3.20.20.330">
    <property type="entry name" value="Homocysteine-binding-like domain"/>
    <property type="match status" value="1"/>
</dbReference>
<dbReference type="Pfam" id="PF02574">
    <property type="entry name" value="S-methyl_trans"/>
    <property type="match status" value="1"/>
</dbReference>
<feature type="domain" description="Hcy-binding" evidence="8">
    <location>
        <begin position="3"/>
        <end position="284"/>
    </location>
</feature>
<evidence type="ECO:0000256" key="4">
    <source>
        <dbReference type="ARBA" id="ARBA00022630"/>
    </source>
</evidence>
<dbReference type="PROSITE" id="PS50970">
    <property type="entry name" value="HCY"/>
    <property type="match status" value="1"/>
</dbReference>
<evidence type="ECO:0000259" key="8">
    <source>
        <dbReference type="PROSITE" id="PS50970"/>
    </source>
</evidence>
<dbReference type="InterPro" id="IPR003726">
    <property type="entry name" value="HCY_dom"/>
</dbReference>
<dbReference type="GO" id="GO:0035999">
    <property type="term" value="P:tetrahydrofolate interconversion"/>
    <property type="evidence" value="ECO:0007669"/>
    <property type="project" value="UniProtKB-UniPathway"/>
</dbReference>
<protein>
    <submittedName>
        <fullName evidence="9">Unannotated protein</fullName>
    </submittedName>
</protein>
<evidence type="ECO:0000256" key="1">
    <source>
        <dbReference type="ARBA" id="ARBA00001974"/>
    </source>
</evidence>
<sequence length="602" mass="63542">MAGHFLSRLNDGPPIVADGGMGALIAAAVPRLRNPVEANLRSPDAVVSLHASFINAGAELIETNTFAANRHKLASYYLDDEFELINSTAVKLARDAREMTGRDVFIGAAIGPVGENIPSEQRKSIFAEQADILAGRGADLFMVETFYDLAELEDAVTAIKEVSNLPIVALLTFDEGGVTLAGVTAKEAADRLSALDIAAIGANHGAGLLAALTALEQMKAEGRALAALPNIGLASLSGGRVVYPHATPDYFVEFAAHARDLGARIIGGCCGTTPTEIAAIRTAIDEARPARSELTLAERDIVVALGEEARETRLATALREKQFVVSIQLDPPLGGSNRGLLETSTAIADSGLVPFVDVNDNATARAGMSSLMVSGAIERATSLETIPHLTTRDMTILGLESMLLGAHAEGVRNVLAITGDPPEIGDYPGSQGVYEIDAIGLTRLISGLNRGEDFNGRPIDAPTSFFVGVAVNPTADDLEAEAERFRQKVEAGAKFAMTQIVFDLDHIDRFGELLGGWPIPVLAGIFPVTTFRLALRLHNEVPGILVPQELQDALDAAGPNASEVGFAHARELLAACRGRVDGVYIVAPYRRPTAVLDLLSSL</sequence>
<dbReference type="EMBL" id="CAEZXP010000001">
    <property type="protein sequence ID" value="CAB4686441.1"/>
    <property type="molecule type" value="Genomic_DNA"/>
</dbReference>
<keyword evidence="3" id="KW-0489">Methyltransferase</keyword>
<dbReference type="CDD" id="cd00537">
    <property type="entry name" value="MTHFR"/>
    <property type="match status" value="1"/>
</dbReference>
<dbReference type="NCBIfam" id="NF006396">
    <property type="entry name" value="PRK08645.1"/>
    <property type="match status" value="1"/>
</dbReference>
<proteinExistence type="predicted"/>
<reference evidence="9" key="1">
    <citation type="submission" date="2020-05" db="EMBL/GenBank/DDBJ databases">
        <authorList>
            <person name="Chiriac C."/>
            <person name="Salcher M."/>
            <person name="Ghai R."/>
            <person name="Kavagutti S V."/>
        </authorList>
    </citation>
    <scope>NUCLEOTIDE SEQUENCE</scope>
</reference>
<keyword evidence="6" id="KW-0274">FAD</keyword>
<dbReference type="GO" id="GO:0004489">
    <property type="term" value="F:methylenetetrahydrofolate reductase [NAD(P)H] activity"/>
    <property type="evidence" value="ECO:0007669"/>
    <property type="project" value="InterPro"/>
</dbReference>
<organism evidence="9">
    <name type="scientific">freshwater metagenome</name>
    <dbReference type="NCBI Taxonomy" id="449393"/>
    <lineage>
        <taxon>unclassified sequences</taxon>
        <taxon>metagenomes</taxon>
        <taxon>ecological metagenomes</taxon>
    </lineage>
</organism>
<evidence type="ECO:0000256" key="5">
    <source>
        <dbReference type="ARBA" id="ARBA00022679"/>
    </source>
</evidence>
<comment type="pathway">
    <text evidence="2">One-carbon metabolism; tetrahydrofolate interconversion.</text>
</comment>
<dbReference type="AlphaFoldDB" id="A0A6J6NIB0"/>
<dbReference type="GO" id="GO:0006555">
    <property type="term" value="P:methionine metabolic process"/>
    <property type="evidence" value="ECO:0007669"/>
    <property type="project" value="InterPro"/>
</dbReference>
<name>A0A6J6NIB0_9ZZZZ</name>
<dbReference type="InterPro" id="IPR036589">
    <property type="entry name" value="HCY_dom_sf"/>
</dbReference>
<keyword evidence="5" id="KW-0808">Transferase</keyword>
<dbReference type="Gene3D" id="3.20.20.220">
    <property type="match status" value="1"/>
</dbReference>